<name>A0A7R9WQ24_9STRA</name>
<dbReference type="AlphaFoldDB" id="A0A7R9WQ24"/>
<gene>
    <name evidence="2" type="ORF">CAUS1442_LOCUS3837</name>
</gene>
<feature type="compositionally biased region" description="Acidic residues" evidence="1">
    <location>
        <begin position="64"/>
        <end position="73"/>
    </location>
</feature>
<proteinExistence type="predicted"/>
<reference evidence="2" key="1">
    <citation type="submission" date="2021-01" db="EMBL/GenBank/DDBJ databases">
        <authorList>
            <person name="Corre E."/>
            <person name="Pelletier E."/>
            <person name="Niang G."/>
            <person name="Scheremetjew M."/>
            <person name="Finn R."/>
            <person name="Kale V."/>
            <person name="Holt S."/>
            <person name="Cochrane G."/>
            <person name="Meng A."/>
            <person name="Brown T."/>
            <person name="Cohen L."/>
        </authorList>
    </citation>
    <scope>NUCLEOTIDE SEQUENCE</scope>
    <source>
        <strain evidence="2">CCMP3328</strain>
    </source>
</reference>
<protein>
    <submittedName>
        <fullName evidence="2">Uncharacterized protein</fullName>
    </submittedName>
</protein>
<dbReference type="EMBL" id="HBEF01006209">
    <property type="protein sequence ID" value="CAD8331738.1"/>
    <property type="molecule type" value="Transcribed_RNA"/>
</dbReference>
<evidence type="ECO:0000256" key="1">
    <source>
        <dbReference type="SAM" id="MobiDB-lite"/>
    </source>
</evidence>
<sequence>MRSQATGSPNFDLILDILNGNDLDRTGSKSRAGFKSSTPKSKRRSSRSIGMMHSFEALRLETDTIPEEEEEEKDEHSEDPADGDDDASISLCRWMGSSQHSTHTLPPMYPPRLEGRSDSGTNFEDDANVLGDSFGSFEISIATLDTSCASFAEAWDKPSSPEVDFDLFPLPDRVANISIVSPNAVAA</sequence>
<accession>A0A7R9WQ24</accession>
<feature type="region of interest" description="Disordered" evidence="1">
    <location>
        <begin position="20"/>
        <end position="124"/>
    </location>
</feature>
<organism evidence="2">
    <name type="scientific">Craspedostauros australis</name>
    <dbReference type="NCBI Taxonomy" id="1486917"/>
    <lineage>
        <taxon>Eukaryota</taxon>
        <taxon>Sar</taxon>
        <taxon>Stramenopiles</taxon>
        <taxon>Ochrophyta</taxon>
        <taxon>Bacillariophyta</taxon>
        <taxon>Bacillariophyceae</taxon>
        <taxon>Bacillariophycidae</taxon>
        <taxon>Naviculales</taxon>
        <taxon>Naviculaceae</taxon>
        <taxon>Craspedostauros</taxon>
    </lineage>
</organism>
<evidence type="ECO:0000313" key="2">
    <source>
        <dbReference type="EMBL" id="CAD8331738.1"/>
    </source>
</evidence>